<dbReference type="AlphaFoldDB" id="A0A087SW39"/>
<organism evidence="1 2">
    <name type="scientific">Stegodyphus mimosarum</name>
    <name type="common">African social velvet spider</name>
    <dbReference type="NCBI Taxonomy" id="407821"/>
    <lineage>
        <taxon>Eukaryota</taxon>
        <taxon>Metazoa</taxon>
        <taxon>Ecdysozoa</taxon>
        <taxon>Arthropoda</taxon>
        <taxon>Chelicerata</taxon>
        <taxon>Arachnida</taxon>
        <taxon>Araneae</taxon>
        <taxon>Araneomorphae</taxon>
        <taxon>Entelegynae</taxon>
        <taxon>Eresoidea</taxon>
        <taxon>Eresidae</taxon>
        <taxon>Stegodyphus</taxon>
    </lineage>
</organism>
<name>A0A087SW39_STEMI</name>
<keyword evidence="2" id="KW-1185">Reference proteome</keyword>
<accession>A0A087SW39</accession>
<proteinExistence type="predicted"/>
<sequence length="56" mass="6049">MCPNAGIFSSLLIGISMSPSIEQRDGNEGGLSCTMTVSSPMPWMNSLTRSRKEQLT</sequence>
<reference evidence="1 2" key="1">
    <citation type="submission" date="2013-11" db="EMBL/GenBank/DDBJ databases">
        <title>Genome sequencing of Stegodyphus mimosarum.</title>
        <authorList>
            <person name="Bechsgaard J."/>
        </authorList>
    </citation>
    <scope>NUCLEOTIDE SEQUENCE [LARGE SCALE GENOMIC DNA]</scope>
</reference>
<gene>
    <name evidence="1" type="ORF">X975_25416</name>
</gene>
<evidence type="ECO:0000313" key="2">
    <source>
        <dbReference type="Proteomes" id="UP000054359"/>
    </source>
</evidence>
<feature type="non-terminal residue" evidence="1">
    <location>
        <position position="56"/>
    </location>
</feature>
<dbReference type="EMBL" id="KK112215">
    <property type="protein sequence ID" value="KFM57078.1"/>
    <property type="molecule type" value="Genomic_DNA"/>
</dbReference>
<evidence type="ECO:0000313" key="1">
    <source>
        <dbReference type="EMBL" id="KFM57078.1"/>
    </source>
</evidence>
<protein>
    <submittedName>
        <fullName evidence="1">Uncharacterized protein</fullName>
    </submittedName>
</protein>
<dbReference type="Proteomes" id="UP000054359">
    <property type="component" value="Unassembled WGS sequence"/>
</dbReference>